<organism evidence="7 8">
    <name type="scientific">Cinara cedri</name>
    <dbReference type="NCBI Taxonomy" id="506608"/>
    <lineage>
        <taxon>Eukaryota</taxon>
        <taxon>Metazoa</taxon>
        <taxon>Ecdysozoa</taxon>
        <taxon>Arthropoda</taxon>
        <taxon>Hexapoda</taxon>
        <taxon>Insecta</taxon>
        <taxon>Pterygota</taxon>
        <taxon>Neoptera</taxon>
        <taxon>Paraneoptera</taxon>
        <taxon>Hemiptera</taxon>
        <taxon>Sternorrhyncha</taxon>
        <taxon>Aphidomorpha</taxon>
        <taxon>Aphidoidea</taxon>
        <taxon>Aphididae</taxon>
        <taxon>Lachninae</taxon>
        <taxon>Cinara</taxon>
    </lineage>
</organism>
<protein>
    <submittedName>
        <fullName evidence="7">BIR repeat,Zinc finger, RING/FYVE/PHD-type,Zinc finger, RING-type</fullName>
    </submittedName>
</protein>
<dbReference type="PROSITE" id="PS50089">
    <property type="entry name" value="ZF_RING_2"/>
    <property type="match status" value="2"/>
</dbReference>
<dbReference type="CDD" id="cd00022">
    <property type="entry name" value="BIR"/>
    <property type="match status" value="2"/>
</dbReference>
<gene>
    <name evidence="7" type="ORF">CINCED_3A003654</name>
</gene>
<accession>A0A5E4N9S3</accession>
<evidence type="ECO:0000256" key="1">
    <source>
        <dbReference type="ARBA" id="ARBA00006672"/>
    </source>
</evidence>
<dbReference type="GO" id="GO:0031398">
    <property type="term" value="P:positive regulation of protein ubiquitination"/>
    <property type="evidence" value="ECO:0007669"/>
    <property type="project" value="TreeGrafter"/>
</dbReference>
<proteinExistence type="inferred from homology"/>
<dbReference type="InterPro" id="IPR050784">
    <property type="entry name" value="IAP"/>
</dbReference>
<dbReference type="InterPro" id="IPR001370">
    <property type="entry name" value="BIR_rpt"/>
</dbReference>
<keyword evidence="2 4" id="KW-0479">Metal-binding</keyword>
<dbReference type="Proteomes" id="UP000325440">
    <property type="component" value="Unassembled WGS sequence"/>
</dbReference>
<keyword evidence="2 4" id="KW-0863">Zinc-finger</keyword>
<dbReference type="Gene3D" id="3.30.40.10">
    <property type="entry name" value="Zinc/RING finger domain, C3HC4 (zinc finger)"/>
    <property type="match status" value="2"/>
</dbReference>
<name>A0A5E4N9S3_9HEMI</name>
<dbReference type="InterPro" id="IPR013083">
    <property type="entry name" value="Znf_RING/FYVE/PHD"/>
</dbReference>
<sequence length="575" mass="65688">METFLEQRYAVNFCVKLIKMPKETFDMLKIDLGDASMLLSNKNSQAKKWHKSFKEGREDITDEARSGRPSTLRTDEHLTRVRELLNTDRRMSVRMMLELLNYNEVLQRLNHRVTRIRKEIAAFPNVTSFIRLFDLHKGDKSSTNMSNDLSIVPNSSNPLPESATESTSEPSSISFETPTGDLKIYKNRLGTFNAGWKLDFITPDQMAKAGLYYLGKQDSVRCLFCSKEFDNWQCGDDPVIEHKKKSPQCPFVRESEGDDAFEDELNDSPSSLFTNEGTSILQKIIESLGILQGIDIPHHEDLITLEARLKTFDKCKEQMKQQDIQTLCEAGFYYHIGGDEELDQLICFCCNQSLDDFKDNDEPWTEHAKNSPTCSYVLLSKGKYFVDMVCGLIPNPEELSNNSADLEQVTNPMSRVYDFLHSKKSKLNSTKTSDKQIIMPPLSSSSQISDNIVCKICYKEEIKIVFLPCRHAITCISCAFAIDQCALCREPFVYVISIKIYTDPEQEHDDELPCSSSQCPDELSNQMMCKVCGKEKMDSVLIPCRHVYACKKCSSKIMECPICETIIFMRMPLYL</sequence>
<dbReference type="SMART" id="SM00238">
    <property type="entry name" value="BIR"/>
    <property type="match status" value="2"/>
</dbReference>
<dbReference type="AlphaFoldDB" id="A0A5E4N9S3"/>
<keyword evidence="3" id="KW-0862">Zinc</keyword>
<comment type="similarity">
    <text evidence="1">Belongs to the IAP family.</text>
</comment>
<evidence type="ECO:0000256" key="4">
    <source>
        <dbReference type="PROSITE-ProRule" id="PRU00175"/>
    </source>
</evidence>
<dbReference type="Pfam" id="PF13920">
    <property type="entry name" value="zf-C3HC4_3"/>
    <property type="match status" value="2"/>
</dbReference>
<dbReference type="PANTHER" id="PTHR10044:SF139">
    <property type="entry name" value="DEATH-ASSOCIATED INHIBITOR OF APOPTOSIS 2"/>
    <property type="match status" value="1"/>
</dbReference>
<evidence type="ECO:0000313" key="8">
    <source>
        <dbReference type="Proteomes" id="UP000325440"/>
    </source>
</evidence>
<evidence type="ECO:0000256" key="5">
    <source>
        <dbReference type="SAM" id="MobiDB-lite"/>
    </source>
</evidence>
<dbReference type="SUPFAM" id="SSF57850">
    <property type="entry name" value="RING/U-box"/>
    <property type="match status" value="1"/>
</dbReference>
<dbReference type="EMBL" id="CABPRJ010001919">
    <property type="protein sequence ID" value="VVC41444.1"/>
    <property type="molecule type" value="Genomic_DNA"/>
</dbReference>
<feature type="region of interest" description="Disordered" evidence="5">
    <location>
        <begin position="141"/>
        <end position="175"/>
    </location>
</feature>
<feature type="domain" description="RING-type" evidence="6">
    <location>
        <begin position="529"/>
        <end position="564"/>
    </location>
</feature>
<dbReference type="PROSITE" id="PS50143">
    <property type="entry name" value="BIR_REPEAT_2"/>
    <property type="match status" value="2"/>
</dbReference>
<dbReference type="GO" id="GO:0061630">
    <property type="term" value="F:ubiquitin protein ligase activity"/>
    <property type="evidence" value="ECO:0007669"/>
    <property type="project" value="TreeGrafter"/>
</dbReference>
<evidence type="ECO:0000256" key="3">
    <source>
        <dbReference type="ARBA" id="ARBA00022833"/>
    </source>
</evidence>
<dbReference type="PANTHER" id="PTHR10044">
    <property type="entry name" value="INHIBITOR OF APOPTOSIS"/>
    <property type="match status" value="1"/>
</dbReference>
<feature type="compositionally biased region" description="Low complexity" evidence="5">
    <location>
        <begin position="158"/>
        <end position="175"/>
    </location>
</feature>
<dbReference type="InterPro" id="IPR001841">
    <property type="entry name" value="Znf_RING"/>
</dbReference>
<evidence type="ECO:0000256" key="2">
    <source>
        <dbReference type="ARBA" id="ARBA00022771"/>
    </source>
</evidence>
<dbReference type="GO" id="GO:0005737">
    <property type="term" value="C:cytoplasm"/>
    <property type="evidence" value="ECO:0007669"/>
    <property type="project" value="TreeGrafter"/>
</dbReference>
<dbReference type="SMART" id="SM00184">
    <property type="entry name" value="RING"/>
    <property type="match status" value="2"/>
</dbReference>
<feature type="domain" description="RING-type" evidence="6">
    <location>
        <begin position="454"/>
        <end position="489"/>
    </location>
</feature>
<keyword evidence="8" id="KW-1185">Reference proteome</keyword>
<dbReference type="GO" id="GO:0051726">
    <property type="term" value="P:regulation of cell cycle"/>
    <property type="evidence" value="ECO:0007669"/>
    <property type="project" value="TreeGrafter"/>
</dbReference>
<dbReference type="GO" id="GO:0008270">
    <property type="term" value="F:zinc ion binding"/>
    <property type="evidence" value="ECO:0007669"/>
    <property type="project" value="UniProtKB-KW"/>
</dbReference>
<dbReference type="GO" id="GO:0005634">
    <property type="term" value="C:nucleus"/>
    <property type="evidence" value="ECO:0007669"/>
    <property type="project" value="TreeGrafter"/>
</dbReference>
<dbReference type="GO" id="GO:0043027">
    <property type="term" value="F:cysteine-type endopeptidase inhibitor activity involved in apoptotic process"/>
    <property type="evidence" value="ECO:0007669"/>
    <property type="project" value="TreeGrafter"/>
</dbReference>
<dbReference type="GO" id="GO:0043066">
    <property type="term" value="P:negative regulation of apoptotic process"/>
    <property type="evidence" value="ECO:0007669"/>
    <property type="project" value="TreeGrafter"/>
</dbReference>
<dbReference type="OrthoDB" id="6113021at2759"/>
<evidence type="ECO:0000259" key="6">
    <source>
        <dbReference type="PROSITE" id="PS50089"/>
    </source>
</evidence>
<reference evidence="7 8" key="1">
    <citation type="submission" date="2019-08" db="EMBL/GenBank/DDBJ databases">
        <authorList>
            <person name="Alioto T."/>
            <person name="Alioto T."/>
            <person name="Gomez Garrido J."/>
        </authorList>
    </citation>
    <scope>NUCLEOTIDE SEQUENCE [LARGE SCALE GENOMIC DNA]</scope>
</reference>
<evidence type="ECO:0000313" key="7">
    <source>
        <dbReference type="EMBL" id="VVC41444.1"/>
    </source>
</evidence>
<dbReference type="Pfam" id="PF00653">
    <property type="entry name" value="BIR"/>
    <property type="match status" value="2"/>
</dbReference>
<feature type="compositionally biased region" description="Polar residues" evidence="5">
    <location>
        <begin position="141"/>
        <end position="157"/>
    </location>
</feature>
<dbReference type="SUPFAM" id="SSF57924">
    <property type="entry name" value="Inhibitor of apoptosis (IAP) repeat"/>
    <property type="match status" value="2"/>
</dbReference>
<dbReference type="Gene3D" id="1.10.1170.10">
    <property type="entry name" value="Inhibitor Of Apoptosis Protein (2mihbC-IAP-1), Chain A"/>
    <property type="match status" value="2"/>
</dbReference>